<dbReference type="CDD" id="cd04301">
    <property type="entry name" value="NAT_SF"/>
    <property type="match status" value="1"/>
</dbReference>
<keyword evidence="3" id="KW-1185">Reference proteome</keyword>
<proteinExistence type="predicted"/>
<protein>
    <submittedName>
        <fullName evidence="2">GNAT family N-acetyltransferase</fullName>
    </submittedName>
</protein>
<dbReference type="InterPro" id="IPR000182">
    <property type="entry name" value="GNAT_dom"/>
</dbReference>
<name>A0A5C4TDW5_9BACL</name>
<dbReference type="SUPFAM" id="SSF55729">
    <property type="entry name" value="Acyl-CoA N-acyltransferases (Nat)"/>
    <property type="match status" value="1"/>
</dbReference>
<accession>A0A5C4TDW5</accession>
<dbReference type="RefSeq" id="WP_139601007.1">
    <property type="nucleotide sequence ID" value="NZ_VDCQ01000005.1"/>
</dbReference>
<dbReference type="Gene3D" id="3.40.630.30">
    <property type="match status" value="1"/>
</dbReference>
<dbReference type="GO" id="GO:0016747">
    <property type="term" value="F:acyltransferase activity, transferring groups other than amino-acyl groups"/>
    <property type="evidence" value="ECO:0007669"/>
    <property type="project" value="InterPro"/>
</dbReference>
<evidence type="ECO:0000259" key="1">
    <source>
        <dbReference type="PROSITE" id="PS51186"/>
    </source>
</evidence>
<dbReference type="Proteomes" id="UP000307943">
    <property type="component" value="Unassembled WGS sequence"/>
</dbReference>
<dbReference type="InterPro" id="IPR016181">
    <property type="entry name" value="Acyl_CoA_acyltransferase"/>
</dbReference>
<feature type="domain" description="N-acetyltransferase" evidence="1">
    <location>
        <begin position="1"/>
        <end position="140"/>
    </location>
</feature>
<dbReference type="OrthoDB" id="9787920at2"/>
<dbReference type="Pfam" id="PF00583">
    <property type="entry name" value="Acetyltransf_1"/>
    <property type="match status" value="1"/>
</dbReference>
<reference evidence="2 3" key="1">
    <citation type="submission" date="2019-05" db="EMBL/GenBank/DDBJ databases">
        <title>We sequenced the genome of Paenibacillus hemerocallicola KCTC 33185 for further insight into its adaptation and study the phylogeny of Paenibacillus.</title>
        <authorList>
            <person name="Narsing Rao M.P."/>
        </authorList>
    </citation>
    <scope>NUCLEOTIDE SEQUENCE [LARGE SCALE GENOMIC DNA]</scope>
    <source>
        <strain evidence="2 3">KCTC 33185</strain>
    </source>
</reference>
<keyword evidence="2" id="KW-0808">Transferase</keyword>
<evidence type="ECO:0000313" key="3">
    <source>
        <dbReference type="Proteomes" id="UP000307943"/>
    </source>
</evidence>
<evidence type="ECO:0000313" key="2">
    <source>
        <dbReference type="EMBL" id="TNJ67293.1"/>
    </source>
</evidence>
<sequence length="143" mass="16753">MELHISNQTNDSAKSYILTKMIEYNFRHFPDDLKDRFQIVNLYLKDANGNVYGGLVGEICWNWLEVQILFVDDAYRKLGYGKKLLLEAEQIAKDKKCDFIKLDTLSFQAVDFYKEQGYEVFGTIQNAGSHTHYYLKKDIHALR</sequence>
<dbReference type="PROSITE" id="PS51186">
    <property type="entry name" value="GNAT"/>
    <property type="match status" value="1"/>
</dbReference>
<dbReference type="EMBL" id="VDCQ01000005">
    <property type="protein sequence ID" value="TNJ67293.1"/>
    <property type="molecule type" value="Genomic_DNA"/>
</dbReference>
<comment type="caution">
    <text evidence="2">The sequence shown here is derived from an EMBL/GenBank/DDBJ whole genome shotgun (WGS) entry which is preliminary data.</text>
</comment>
<dbReference type="AlphaFoldDB" id="A0A5C4TDW5"/>
<organism evidence="2 3">
    <name type="scientific">Paenibacillus hemerocallicola</name>
    <dbReference type="NCBI Taxonomy" id="1172614"/>
    <lineage>
        <taxon>Bacteria</taxon>
        <taxon>Bacillati</taxon>
        <taxon>Bacillota</taxon>
        <taxon>Bacilli</taxon>
        <taxon>Bacillales</taxon>
        <taxon>Paenibacillaceae</taxon>
        <taxon>Paenibacillus</taxon>
    </lineage>
</organism>
<gene>
    <name evidence="2" type="ORF">FE784_04830</name>
</gene>